<reference evidence="1 2" key="1">
    <citation type="submission" date="2019-02" db="EMBL/GenBank/DDBJ databases">
        <title>Genomic Encyclopedia of Type Strains, Phase IV (KMG-IV): sequencing the most valuable type-strain genomes for metagenomic binning, comparative biology and taxonomic classification.</title>
        <authorList>
            <person name="Goeker M."/>
        </authorList>
    </citation>
    <scope>NUCLEOTIDE SEQUENCE [LARGE SCALE GENOMIC DNA]</scope>
    <source>
        <strain evidence="1 2">DSM 105135</strain>
    </source>
</reference>
<evidence type="ECO:0000313" key="1">
    <source>
        <dbReference type="EMBL" id="RZU38466.1"/>
    </source>
</evidence>
<dbReference type="OrthoDB" id="9769613at2"/>
<gene>
    <name evidence="1" type="ORF">EV700_2398</name>
</gene>
<name>A0A4V2G3V8_9GAMM</name>
<dbReference type="AlphaFoldDB" id="A0A4V2G3V8"/>
<dbReference type="Proteomes" id="UP000292423">
    <property type="component" value="Unassembled WGS sequence"/>
</dbReference>
<accession>A0A4V2G3V8</accession>
<evidence type="ECO:0008006" key="3">
    <source>
        <dbReference type="Google" id="ProtNLM"/>
    </source>
</evidence>
<sequence>MTPITVNHKEIPEAIIGQEMQYHPAASRQEAWQRAAEALVLRELLLQEAHREAVAQVDNDEAELIDLLLARVLRVEEPQTEACEAFYAAQRHRFVGPDNAPLTFEQVDALIRAELQARALRQALTDYLKGLVAKADIRGIRLGQAVLPVFSLN</sequence>
<protein>
    <recommendedName>
        <fullName evidence="3">Peptidylprolyl isomerase</fullName>
    </recommendedName>
</protein>
<dbReference type="RefSeq" id="WP_130414067.1">
    <property type="nucleotide sequence ID" value="NZ_SHKX01000013.1"/>
</dbReference>
<proteinExistence type="predicted"/>
<organism evidence="1 2">
    <name type="scientific">Fluviicoccus keumensis</name>
    <dbReference type="NCBI Taxonomy" id="1435465"/>
    <lineage>
        <taxon>Bacteria</taxon>
        <taxon>Pseudomonadati</taxon>
        <taxon>Pseudomonadota</taxon>
        <taxon>Gammaproteobacteria</taxon>
        <taxon>Moraxellales</taxon>
        <taxon>Moraxellaceae</taxon>
        <taxon>Fluviicoccus</taxon>
    </lineage>
</organism>
<evidence type="ECO:0000313" key="2">
    <source>
        <dbReference type="Proteomes" id="UP000292423"/>
    </source>
</evidence>
<dbReference type="EMBL" id="SHKX01000013">
    <property type="protein sequence ID" value="RZU38466.1"/>
    <property type="molecule type" value="Genomic_DNA"/>
</dbReference>
<comment type="caution">
    <text evidence="1">The sequence shown here is derived from an EMBL/GenBank/DDBJ whole genome shotgun (WGS) entry which is preliminary data.</text>
</comment>
<keyword evidence="2" id="KW-1185">Reference proteome</keyword>